<feature type="transmembrane region" description="Helical" evidence="1">
    <location>
        <begin position="12"/>
        <end position="28"/>
    </location>
</feature>
<gene>
    <name evidence="2" type="ORF">J2W49_000183</name>
</gene>
<dbReference type="RefSeq" id="WP_310310577.1">
    <property type="nucleotide sequence ID" value="NZ_JAVDWU010000001.1"/>
</dbReference>
<dbReference type="Proteomes" id="UP001265700">
    <property type="component" value="Unassembled WGS sequence"/>
</dbReference>
<reference evidence="2 3" key="1">
    <citation type="submission" date="2023-07" db="EMBL/GenBank/DDBJ databases">
        <title>Sorghum-associated microbial communities from plants grown in Nebraska, USA.</title>
        <authorList>
            <person name="Schachtman D."/>
        </authorList>
    </citation>
    <scope>NUCLEOTIDE SEQUENCE [LARGE SCALE GENOMIC DNA]</scope>
    <source>
        <strain evidence="2 3">4249</strain>
    </source>
</reference>
<comment type="caution">
    <text evidence="2">The sequence shown here is derived from an EMBL/GenBank/DDBJ whole genome shotgun (WGS) entry which is preliminary data.</text>
</comment>
<sequence>MTIDDGDDKVRRNLVVFSALILASAWLGRPEMWLLSTLINVDAPPLAWRVTTLALSVLIYLVARYWFSQAHTAARSAMSVDWSRNMSRVRDTLIEKTLKNYHRLKKQPAFIETNLENYCRGAWSTWNGENTSDGELQFLTVHISPNDFWEGSISTTRHFAVAGKTGTSSGGNSLDFNFPPRIRTRIKATAAIHQVFYSRTAVEYFIPLALAYSALLVLLYRLARSLT</sequence>
<keyword evidence="1" id="KW-0472">Membrane</keyword>
<keyword evidence="1" id="KW-0812">Transmembrane</keyword>
<proteinExistence type="predicted"/>
<feature type="transmembrane region" description="Helical" evidence="1">
    <location>
        <begin position="204"/>
        <end position="223"/>
    </location>
</feature>
<evidence type="ECO:0000256" key="1">
    <source>
        <dbReference type="SAM" id="Phobius"/>
    </source>
</evidence>
<keyword evidence="1" id="KW-1133">Transmembrane helix</keyword>
<evidence type="ECO:0000313" key="3">
    <source>
        <dbReference type="Proteomes" id="UP001265700"/>
    </source>
</evidence>
<keyword evidence="3" id="KW-1185">Reference proteome</keyword>
<organism evidence="2 3">
    <name type="scientific">Hydrogenophaga palleronii</name>
    <dbReference type="NCBI Taxonomy" id="65655"/>
    <lineage>
        <taxon>Bacteria</taxon>
        <taxon>Pseudomonadati</taxon>
        <taxon>Pseudomonadota</taxon>
        <taxon>Betaproteobacteria</taxon>
        <taxon>Burkholderiales</taxon>
        <taxon>Comamonadaceae</taxon>
        <taxon>Hydrogenophaga</taxon>
    </lineage>
</organism>
<feature type="transmembrane region" description="Helical" evidence="1">
    <location>
        <begin position="48"/>
        <end position="67"/>
    </location>
</feature>
<protein>
    <submittedName>
        <fullName evidence="2">Uncharacterized protein</fullName>
    </submittedName>
</protein>
<name>A0ABU1WG56_9BURK</name>
<accession>A0ABU1WG56</accession>
<dbReference type="EMBL" id="JAVDWU010000001">
    <property type="protein sequence ID" value="MDR7148255.1"/>
    <property type="molecule type" value="Genomic_DNA"/>
</dbReference>
<evidence type="ECO:0000313" key="2">
    <source>
        <dbReference type="EMBL" id="MDR7148255.1"/>
    </source>
</evidence>